<keyword evidence="1" id="KW-0175">Coiled coil</keyword>
<dbReference type="VEuPathDB" id="VectorBase:ISCW012384"/>
<protein>
    <submittedName>
        <fullName evidence="3 4">Uncharacterized protein</fullName>
    </submittedName>
</protein>
<evidence type="ECO:0000313" key="3">
    <source>
        <dbReference type="EMBL" id="EEC16415.1"/>
    </source>
</evidence>
<dbReference type="EnsemblMetazoa" id="ISCW012384-RA">
    <property type="protein sequence ID" value="ISCW012384-PA"/>
    <property type="gene ID" value="ISCW012384"/>
</dbReference>
<feature type="compositionally biased region" description="Polar residues" evidence="2">
    <location>
        <begin position="93"/>
        <end position="102"/>
    </location>
</feature>
<reference evidence="3 5" key="1">
    <citation type="submission" date="2008-03" db="EMBL/GenBank/DDBJ databases">
        <title>Annotation of Ixodes scapularis.</title>
        <authorList>
            <consortium name="Ixodes scapularis Genome Project Consortium"/>
            <person name="Caler E."/>
            <person name="Hannick L.I."/>
            <person name="Bidwell S."/>
            <person name="Joardar V."/>
            <person name="Thiagarajan M."/>
            <person name="Amedeo P."/>
            <person name="Galinsky K.J."/>
            <person name="Schobel S."/>
            <person name="Inman J."/>
            <person name="Hostetler J."/>
            <person name="Miller J."/>
            <person name="Hammond M."/>
            <person name="Megy K."/>
            <person name="Lawson D."/>
            <person name="Kodira C."/>
            <person name="Sutton G."/>
            <person name="Meyer J."/>
            <person name="Hill C.A."/>
            <person name="Birren B."/>
            <person name="Nene V."/>
            <person name="Collins F."/>
            <person name="Alarcon-Chaidez F."/>
            <person name="Wikel S."/>
            <person name="Strausberg R."/>
        </authorList>
    </citation>
    <scope>NUCLEOTIDE SEQUENCE [LARGE SCALE GENOMIC DNA]</scope>
    <source>
        <strain evidence="5">Wikel</strain>
        <strain evidence="3">Wikel colony</strain>
    </source>
</reference>
<dbReference type="PaxDb" id="6945-B7QC43"/>
<feature type="region of interest" description="Disordered" evidence="2">
    <location>
        <begin position="57"/>
        <end position="106"/>
    </location>
</feature>
<gene>
    <name evidence="3" type="ORF">IscW_ISCW012384</name>
</gene>
<feature type="compositionally biased region" description="Basic and acidic residues" evidence="2">
    <location>
        <begin position="62"/>
        <end position="73"/>
    </location>
</feature>
<dbReference type="AlphaFoldDB" id="B7QC43"/>
<feature type="coiled-coil region" evidence="1">
    <location>
        <begin position="127"/>
        <end position="154"/>
    </location>
</feature>
<proteinExistence type="predicted"/>
<evidence type="ECO:0000313" key="5">
    <source>
        <dbReference type="Proteomes" id="UP000001555"/>
    </source>
</evidence>
<dbReference type="VEuPathDB" id="VectorBase:ISCI012384"/>
<evidence type="ECO:0000256" key="2">
    <source>
        <dbReference type="SAM" id="MobiDB-lite"/>
    </source>
</evidence>
<evidence type="ECO:0000256" key="1">
    <source>
        <dbReference type="SAM" id="Coils"/>
    </source>
</evidence>
<organism>
    <name type="scientific">Ixodes scapularis</name>
    <name type="common">Black-legged tick</name>
    <name type="synonym">Deer tick</name>
    <dbReference type="NCBI Taxonomy" id="6945"/>
    <lineage>
        <taxon>Eukaryota</taxon>
        <taxon>Metazoa</taxon>
        <taxon>Ecdysozoa</taxon>
        <taxon>Arthropoda</taxon>
        <taxon>Chelicerata</taxon>
        <taxon>Arachnida</taxon>
        <taxon>Acari</taxon>
        <taxon>Parasitiformes</taxon>
        <taxon>Ixodida</taxon>
        <taxon>Ixodoidea</taxon>
        <taxon>Ixodidae</taxon>
        <taxon>Ixodinae</taxon>
        <taxon>Ixodes</taxon>
    </lineage>
</organism>
<accession>B7QC43</accession>
<sequence>MLHLSPCLFRETAQISLRQVSPSHTSKIFNAHGRGAPSSNKWGKPFICSQYDGSLHASPNEGDVRAREEHDPGEQLAGDNDDGDNQRDGRSPSPISSCTARTAAQRDDLEPSQQLLHCLLLDTLEGISFLTEQVACLTEENRRLRTERERSTEQQVLLVCSLRDEVKASESRYGAFALRVAIA</sequence>
<dbReference type="InParanoid" id="B7QC43"/>
<keyword evidence="5" id="KW-1185">Reference proteome</keyword>
<dbReference type="Proteomes" id="UP000001555">
    <property type="component" value="Unassembled WGS sequence"/>
</dbReference>
<name>B7QC43_IXOSC</name>
<dbReference type="HOGENOM" id="CLU_1476743_0_0_1"/>
<reference evidence="4" key="2">
    <citation type="submission" date="2020-05" db="UniProtKB">
        <authorList>
            <consortium name="EnsemblMetazoa"/>
        </authorList>
    </citation>
    <scope>IDENTIFICATION</scope>
    <source>
        <strain evidence="4">wikel</strain>
    </source>
</reference>
<dbReference type="EMBL" id="ABJB010635261">
    <property type="status" value="NOT_ANNOTATED_CDS"/>
    <property type="molecule type" value="Genomic_DNA"/>
</dbReference>
<dbReference type="EMBL" id="DS904538">
    <property type="protein sequence ID" value="EEC16415.1"/>
    <property type="molecule type" value="Genomic_DNA"/>
</dbReference>
<evidence type="ECO:0000313" key="4">
    <source>
        <dbReference type="EnsemblMetazoa" id="ISCW012384-PA"/>
    </source>
</evidence>